<organism evidence="8 9">
    <name type="scientific">Rhododendron griersonianum</name>
    <dbReference type="NCBI Taxonomy" id="479676"/>
    <lineage>
        <taxon>Eukaryota</taxon>
        <taxon>Viridiplantae</taxon>
        <taxon>Streptophyta</taxon>
        <taxon>Embryophyta</taxon>
        <taxon>Tracheophyta</taxon>
        <taxon>Spermatophyta</taxon>
        <taxon>Magnoliopsida</taxon>
        <taxon>eudicotyledons</taxon>
        <taxon>Gunneridae</taxon>
        <taxon>Pentapetalae</taxon>
        <taxon>asterids</taxon>
        <taxon>Ericales</taxon>
        <taxon>Ericaceae</taxon>
        <taxon>Ericoideae</taxon>
        <taxon>Rhodoreae</taxon>
        <taxon>Rhododendron</taxon>
    </lineage>
</organism>
<evidence type="ECO:0000256" key="1">
    <source>
        <dbReference type="ARBA" id="ARBA00004123"/>
    </source>
</evidence>
<dbReference type="GO" id="GO:0005634">
    <property type="term" value="C:nucleus"/>
    <property type="evidence" value="ECO:0007669"/>
    <property type="project" value="UniProtKB-SubCell"/>
</dbReference>
<proteinExistence type="inferred from homology"/>
<dbReference type="CDD" id="cd07361">
    <property type="entry name" value="MEMO_like"/>
    <property type="match status" value="1"/>
</dbReference>
<dbReference type="NCBIfam" id="TIGR04336">
    <property type="entry name" value="AmmeMemoSam_B"/>
    <property type="match status" value="1"/>
</dbReference>
<keyword evidence="6" id="KW-0539">Nucleus</keyword>
<dbReference type="HAMAP" id="MF_00055">
    <property type="entry name" value="MEMO1"/>
    <property type="match status" value="1"/>
</dbReference>
<keyword evidence="9" id="KW-1185">Reference proteome</keyword>
<dbReference type="Gene3D" id="3.30.730.10">
    <property type="entry name" value="AP2/ERF domain"/>
    <property type="match status" value="1"/>
</dbReference>
<gene>
    <name evidence="8" type="ORF">RHGRI_035426</name>
</gene>
<evidence type="ECO:0000256" key="4">
    <source>
        <dbReference type="ARBA" id="ARBA00023125"/>
    </source>
</evidence>
<evidence type="ECO:0000256" key="2">
    <source>
        <dbReference type="ARBA" id="ARBA00006315"/>
    </source>
</evidence>
<protein>
    <recommendedName>
        <fullName evidence="7">AP2/ERF domain-containing protein</fullName>
    </recommendedName>
</protein>
<dbReference type="PANTHER" id="PTHR11060:SF0">
    <property type="entry name" value="PROTEIN MEMO1"/>
    <property type="match status" value="1"/>
</dbReference>
<keyword evidence="3" id="KW-0805">Transcription regulation</keyword>
<keyword evidence="4" id="KW-0238">DNA-binding</keyword>
<comment type="subcellular location">
    <subcellularLocation>
        <location evidence="1">Nucleus</location>
    </subcellularLocation>
</comment>
<comment type="caution">
    <text evidence="8">The sequence shown here is derived from an EMBL/GenBank/DDBJ whole genome shotgun (WGS) entry which is preliminary data.</text>
</comment>
<name>A0AAV6I4W5_9ERIC</name>
<dbReference type="InterPro" id="IPR001471">
    <property type="entry name" value="AP2/ERF_dom"/>
</dbReference>
<dbReference type="InterPro" id="IPR036955">
    <property type="entry name" value="AP2/ERF_dom_sf"/>
</dbReference>
<keyword evidence="5" id="KW-0804">Transcription</keyword>
<dbReference type="GO" id="GO:0003700">
    <property type="term" value="F:DNA-binding transcription factor activity"/>
    <property type="evidence" value="ECO:0007669"/>
    <property type="project" value="InterPro"/>
</dbReference>
<dbReference type="Gene3D" id="3.40.830.10">
    <property type="entry name" value="LigB-like"/>
    <property type="match status" value="1"/>
</dbReference>
<evidence type="ECO:0000259" key="7">
    <source>
        <dbReference type="SMART" id="SM00380"/>
    </source>
</evidence>
<evidence type="ECO:0000256" key="6">
    <source>
        <dbReference type="ARBA" id="ARBA00023242"/>
    </source>
</evidence>
<evidence type="ECO:0000256" key="5">
    <source>
        <dbReference type="ARBA" id="ARBA00023163"/>
    </source>
</evidence>
<dbReference type="InterPro" id="IPR002737">
    <property type="entry name" value="MEMO1_fam"/>
</dbReference>
<dbReference type="EMBL" id="JACTNZ010000012">
    <property type="protein sequence ID" value="KAG5523621.1"/>
    <property type="molecule type" value="Genomic_DNA"/>
</dbReference>
<dbReference type="Proteomes" id="UP000823749">
    <property type="component" value="Chromosome 12"/>
</dbReference>
<reference evidence="8" key="1">
    <citation type="submission" date="2020-08" db="EMBL/GenBank/DDBJ databases">
        <title>Plant Genome Project.</title>
        <authorList>
            <person name="Zhang R.-G."/>
        </authorList>
    </citation>
    <scope>NUCLEOTIDE SEQUENCE</scope>
    <source>
        <strain evidence="8">WSP0</strain>
        <tissue evidence="8">Leaf</tissue>
    </source>
</reference>
<dbReference type="GO" id="GO:0003677">
    <property type="term" value="F:DNA binding"/>
    <property type="evidence" value="ECO:0007669"/>
    <property type="project" value="UniProtKB-KW"/>
</dbReference>
<dbReference type="SMART" id="SM00380">
    <property type="entry name" value="AP2"/>
    <property type="match status" value="1"/>
</dbReference>
<dbReference type="AlphaFoldDB" id="A0AAV6I4W5"/>
<evidence type="ECO:0000256" key="3">
    <source>
        <dbReference type="ARBA" id="ARBA00023015"/>
    </source>
</evidence>
<dbReference type="Pfam" id="PF01875">
    <property type="entry name" value="Memo"/>
    <property type="match status" value="1"/>
</dbReference>
<accession>A0AAV6I4W5</accession>
<evidence type="ECO:0000313" key="9">
    <source>
        <dbReference type="Proteomes" id="UP000823749"/>
    </source>
</evidence>
<sequence>MRGGGTIISDFIPPSQYRRLTDRSPCNQGSEIVDFNDDEFEADFQDFKDYYYDSDDDDDFKPFAFSASESGLPHENGSGLLALKLPFHYAIIVPFSKEKGWRLWIYKICRTKWAFAKRKRKNQYRGIRQRPWEEAARAYDAEARRIHGKKAKVNFPNQAPPTAPTLNIKASTQKIITKGSKNSIQPNPNQNFNFVNNLNNDYCNLLEGDEAQLIEDANPAKKLKFDPEDVGAVPENVVEKLSDQELSAVMICKTLGAGLLWQALVRMLLCINNGTPEGHPQQALVDDSQILMTHAGASLTHIPLLANQSADNLVISVDIPPSTRQFIIEAKKLAEELDGWLHASGLVRSSDVRGVIAPTRVFLLGPSHHYYTPKCALSRATVYKTPIGDLPIDLEVIEELKATGKFELMDLQVDEAEHSMEMHLPYLAKVFHGYSVKVVPILVGAVSAENEAMYGELLAKYVDDSNNFFSVSSDFCHWGSRSIEALDRMGMDIIETGDPDAFKRYLLEYDNTICGRHPISVFLHMLKNSSTKMKIKFLRYEQSSQCKSMRDSSVSYASAVSKVDA</sequence>
<comment type="similarity">
    <text evidence="2">Belongs to the MEMO1 family.</text>
</comment>
<evidence type="ECO:0000313" key="8">
    <source>
        <dbReference type="EMBL" id="KAG5523621.1"/>
    </source>
</evidence>
<dbReference type="PANTHER" id="PTHR11060">
    <property type="entry name" value="PROTEIN MEMO1"/>
    <property type="match status" value="1"/>
</dbReference>
<feature type="domain" description="AP2/ERF" evidence="7">
    <location>
        <begin position="123"/>
        <end position="162"/>
    </location>
</feature>